<keyword evidence="7" id="KW-0408">Iron</keyword>
<keyword evidence="8" id="KW-0411">Iron-sulfur</keyword>
<evidence type="ECO:0000256" key="6">
    <source>
        <dbReference type="ARBA" id="ARBA00022801"/>
    </source>
</evidence>
<protein>
    <recommendedName>
        <fullName evidence="2">Type-4 uracil-DNA glycosylase</fullName>
    </recommendedName>
</protein>
<organism evidence="12 14">
    <name type="scientific">Roseovarius indicus</name>
    <dbReference type="NCBI Taxonomy" id="540747"/>
    <lineage>
        <taxon>Bacteria</taxon>
        <taxon>Pseudomonadati</taxon>
        <taxon>Pseudomonadota</taxon>
        <taxon>Alphaproteobacteria</taxon>
        <taxon>Rhodobacterales</taxon>
        <taxon>Roseobacteraceae</taxon>
        <taxon>Roseovarius</taxon>
    </lineage>
</organism>
<evidence type="ECO:0000259" key="11">
    <source>
        <dbReference type="SMART" id="SM00986"/>
    </source>
</evidence>
<dbReference type="Proteomes" id="UP000051401">
    <property type="component" value="Unassembled WGS sequence"/>
</dbReference>
<evidence type="ECO:0000256" key="9">
    <source>
        <dbReference type="ARBA" id="ARBA00023204"/>
    </source>
</evidence>
<reference evidence="13 15" key="2">
    <citation type="submission" date="2018-08" db="EMBL/GenBank/DDBJ databases">
        <title>Genetic Globetrotter - A new plasmid hitch-hiking vast phylogenetic and geographic distances.</title>
        <authorList>
            <person name="Vollmers J."/>
            <person name="Petersen J."/>
        </authorList>
    </citation>
    <scope>NUCLEOTIDE SEQUENCE [LARGE SCALE GENOMIC DNA]</scope>
    <source>
        <strain evidence="13 15">DSM 26383</strain>
    </source>
</reference>
<dbReference type="GO" id="GO:0051539">
    <property type="term" value="F:4 iron, 4 sulfur cluster binding"/>
    <property type="evidence" value="ECO:0007669"/>
    <property type="project" value="UniProtKB-KW"/>
</dbReference>
<keyword evidence="5" id="KW-0227">DNA damage</keyword>
<dbReference type="GO" id="GO:0046872">
    <property type="term" value="F:metal ion binding"/>
    <property type="evidence" value="ECO:0007669"/>
    <property type="project" value="UniProtKB-KW"/>
</dbReference>
<dbReference type="CDD" id="cd10030">
    <property type="entry name" value="UDG-F4_TTUDGA_SPO1dp_like"/>
    <property type="match status" value="1"/>
</dbReference>
<dbReference type="SMART" id="SM00986">
    <property type="entry name" value="UDG"/>
    <property type="match status" value="1"/>
</dbReference>
<dbReference type="KEGG" id="rid:RIdsm_00475"/>
<evidence type="ECO:0000313" key="13">
    <source>
        <dbReference type="EMBL" id="QEW24692.1"/>
    </source>
</evidence>
<dbReference type="PATRIC" id="fig|540747.5.peg.5206"/>
<evidence type="ECO:0000256" key="1">
    <source>
        <dbReference type="ARBA" id="ARBA00006521"/>
    </source>
</evidence>
<dbReference type="NCBIfam" id="TIGR03915">
    <property type="entry name" value="SAM_7_link_chp"/>
    <property type="match status" value="1"/>
</dbReference>
<evidence type="ECO:0000256" key="7">
    <source>
        <dbReference type="ARBA" id="ARBA00023004"/>
    </source>
</evidence>
<dbReference type="STRING" id="540747.SAMN04488031_107265"/>
<keyword evidence="3" id="KW-0004">4Fe-4S</keyword>
<dbReference type="PANTHER" id="PTHR33693:SF9">
    <property type="entry name" value="TYPE-4 URACIL-DNA GLYCOSYLASE"/>
    <property type="match status" value="1"/>
</dbReference>
<name>A0A0T5P909_9RHOB</name>
<dbReference type="InterPro" id="IPR005273">
    <property type="entry name" value="Ura-DNA_glyco_family4"/>
</dbReference>
<evidence type="ECO:0000256" key="10">
    <source>
        <dbReference type="SAM" id="MobiDB-lite"/>
    </source>
</evidence>
<dbReference type="PANTHER" id="PTHR33693">
    <property type="entry name" value="TYPE-5 URACIL-DNA GLYCOSYLASE"/>
    <property type="match status" value="1"/>
</dbReference>
<feature type="region of interest" description="Disordered" evidence="10">
    <location>
        <begin position="38"/>
        <end position="57"/>
    </location>
</feature>
<evidence type="ECO:0000313" key="14">
    <source>
        <dbReference type="Proteomes" id="UP000051401"/>
    </source>
</evidence>
<dbReference type="InterPro" id="IPR005122">
    <property type="entry name" value="Uracil-DNA_glycosylase-like"/>
</dbReference>
<proteinExistence type="inferred from homology"/>
<gene>
    <name evidence="13" type="ORF">RIdsm_00475</name>
    <name evidence="12" type="ORF">XM52_11160</name>
</gene>
<evidence type="ECO:0000313" key="12">
    <source>
        <dbReference type="EMBL" id="KRS17578.1"/>
    </source>
</evidence>
<dbReference type="RefSeq" id="WP_057816218.1">
    <property type="nucleotide sequence ID" value="NZ_CP031598.1"/>
</dbReference>
<dbReference type="InterPro" id="IPR023875">
    <property type="entry name" value="DNA_repair_put"/>
</dbReference>
<dbReference type="Pfam" id="PF13566">
    <property type="entry name" value="DUF4130"/>
    <property type="match status" value="1"/>
</dbReference>
<evidence type="ECO:0000256" key="2">
    <source>
        <dbReference type="ARBA" id="ARBA00019403"/>
    </source>
</evidence>
<dbReference type="SMART" id="SM00987">
    <property type="entry name" value="UreE_C"/>
    <property type="match status" value="1"/>
</dbReference>
<dbReference type="GO" id="GO:0097506">
    <property type="term" value="F:deaminated base DNA N-glycosylase activity"/>
    <property type="evidence" value="ECO:0007669"/>
    <property type="project" value="UniProtKB-ARBA"/>
</dbReference>
<dbReference type="Gene3D" id="3.40.470.10">
    <property type="entry name" value="Uracil-DNA glycosylase-like domain"/>
    <property type="match status" value="1"/>
</dbReference>
<dbReference type="GO" id="GO:0006281">
    <property type="term" value="P:DNA repair"/>
    <property type="evidence" value="ECO:0007669"/>
    <property type="project" value="UniProtKB-KW"/>
</dbReference>
<keyword evidence="4" id="KW-0479">Metal-binding</keyword>
<dbReference type="InterPro" id="IPR051536">
    <property type="entry name" value="UDG_Type-4/5"/>
</dbReference>
<dbReference type="InterPro" id="IPR036895">
    <property type="entry name" value="Uracil-DNA_glycosylase-like_sf"/>
</dbReference>
<evidence type="ECO:0000256" key="3">
    <source>
        <dbReference type="ARBA" id="ARBA00022485"/>
    </source>
</evidence>
<dbReference type="EMBL" id="LAXI01000006">
    <property type="protein sequence ID" value="KRS17578.1"/>
    <property type="molecule type" value="Genomic_DNA"/>
</dbReference>
<dbReference type="InterPro" id="IPR025404">
    <property type="entry name" value="DUF4130"/>
</dbReference>
<feature type="domain" description="Uracil-DNA glycosylase-like" evidence="11">
    <location>
        <begin position="312"/>
        <end position="472"/>
    </location>
</feature>
<comment type="similarity">
    <text evidence="1">Belongs to the uracil-DNA glycosylase (UDG) superfamily. Type 4 (UDGa) family.</text>
</comment>
<reference evidence="12 14" key="1">
    <citation type="submission" date="2015-04" db="EMBL/GenBank/DDBJ databases">
        <title>The draft genome sequence of Roseovarius indicus B108T.</title>
        <authorList>
            <person name="Li G."/>
            <person name="Lai Q."/>
            <person name="Shao Z."/>
            <person name="Yan P."/>
        </authorList>
    </citation>
    <scope>NUCLEOTIDE SEQUENCE [LARGE SCALE GENOMIC DNA]</scope>
    <source>
        <strain evidence="12 14">B108</strain>
    </source>
</reference>
<dbReference type="EMBL" id="CP031598">
    <property type="protein sequence ID" value="QEW24692.1"/>
    <property type="molecule type" value="Genomic_DNA"/>
</dbReference>
<sequence>MHRVDLPTIGTFDAWRDAARGLVLANVPPEEVLWQHGESSGDLFGDANAPQPKPDSTRQITVPKGFLTLTRLALWHRDPERFARAYALLCALQDNPRLIHDRGDPRVAKLNAMAKEVGRDKHKMTAFVRFREIGEPDAPRRRFAAWFEPSHFITEPTAPFFAKRFGDMDWTIFSPDLTAHFEDGKLRFGPGAPKPPLAEDDTETLWRTYFRSIFNPARVKLKAMQAEMPKKYWKNLPEADLIPEMVATARARAADMAEAAPTLAPARAGRILHRLHNDRAEPPPIDSDAEFRAALQGCRRCPLWENATQPVPGEGPLDAKLMFVGEQPGDQEDLTGRPFVGPAGRLFDEVLGEAGIDRSETYVTNAVKHFKFKPRGKRRLHEPPNSHEIQHCRWWLDIERERVQPGLIVALGATALESLTGSRKNLLKRRGTVEAADDGTPVFITVHPSFLLRLPDPAQKSEERARFRDDLRTAAAMVA</sequence>
<dbReference type="Pfam" id="PF03167">
    <property type="entry name" value="UDG"/>
    <property type="match status" value="1"/>
</dbReference>
<keyword evidence="6" id="KW-0378">Hydrolase</keyword>
<dbReference type="OrthoDB" id="5290748at2"/>
<dbReference type="NCBIfam" id="TIGR03914">
    <property type="entry name" value="UDG_fam_dom"/>
    <property type="match status" value="1"/>
</dbReference>
<evidence type="ECO:0000256" key="5">
    <source>
        <dbReference type="ARBA" id="ARBA00022763"/>
    </source>
</evidence>
<accession>A0A0T5P909</accession>
<dbReference type="Proteomes" id="UP000325785">
    <property type="component" value="Chromosome"/>
</dbReference>
<dbReference type="NCBIfam" id="TIGR00758">
    <property type="entry name" value="UDG_fam4"/>
    <property type="match status" value="1"/>
</dbReference>
<keyword evidence="14" id="KW-1185">Reference proteome</keyword>
<dbReference type="AlphaFoldDB" id="A0A0T5P909"/>
<evidence type="ECO:0000313" key="15">
    <source>
        <dbReference type="Proteomes" id="UP000325785"/>
    </source>
</evidence>
<dbReference type="SUPFAM" id="SSF52141">
    <property type="entry name" value="Uracil-DNA glycosylase-like"/>
    <property type="match status" value="1"/>
</dbReference>
<evidence type="ECO:0000256" key="8">
    <source>
        <dbReference type="ARBA" id="ARBA00023014"/>
    </source>
</evidence>
<keyword evidence="9" id="KW-0234">DNA repair</keyword>
<evidence type="ECO:0000256" key="4">
    <source>
        <dbReference type="ARBA" id="ARBA00022723"/>
    </source>
</evidence>